<dbReference type="Proteomes" id="UP000254118">
    <property type="component" value="Unassembled WGS sequence"/>
</dbReference>
<dbReference type="AlphaFoldDB" id="A0AA46BN68"/>
<evidence type="ECO:0000313" key="12">
    <source>
        <dbReference type="Proteomes" id="UP000254118"/>
    </source>
</evidence>
<name>A0AA46BN68_9MICO</name>
<gene>
    <name evidence="11" type="primary">kcsA</name>
    <name evidence="11" type="ORF">NCTC7915_01128</name>
</gene>
<evidence type="ECO:0000256" key="8">
    <source>
        <dbReference type="SAM" id="Coils"/>
    </source>
</evidence>
<evidence type="ECO:0000256" key="6">
    <source>
        <dbReference type="ARBA" id="ARBA00023136"/>
    </source>
</evidence>
<protein>
    <submittedName>
        <fullName evidence="11">Voltage-gated potassium channel</fullName>
    </submittedName>
</protein>
<evidence type="ECO:0000313" key="11">
    <source>
        <dbReference type="EMBL" id="STD09065.1"/>
    </source>
</evidence>
<reference evidence="11 12" key="1">
    <citation type="submission" date="2018-06" db="EMBL/GenBank/DDBJ databases">
        <authorList>
            <consortium name="Pathogen Informatics"/>
            <person name="Doyle S."/>
        </authorList>
    </citation>
    <scope>NUCLEOTIDE SEQUENCE [LARGE SCALE GENOMIC DNA]</scope>
    <source>
        <strain evidence="11 12">NCTC7915</strain>
    </source>
</reference>
<keyword evidence="8" id="KW-0175">Coiled coil</keyword>
<keyword evidence="5" id="KW-0406">Ion transport</keyword>
<dbReference type="GO" id="GO:0001508">
    <property type="term" value="P:action potential"/>
    <property type="evidence" value="ECO:0007669"/>
    <property type="project" value="TreeGrafter"/>
</dbReference>
<evidence type="ECO:0000256" key="3">
    <source>
        <dbReference type="ARBA" id="ARBA00022692"/>
    </source>
</evidence>
<dbReference type="Pfam" id="PF07885">
    <property type="entry name" value="Ion_trans_2"/>
    <property type="match status" value="1"/>
</dbReference>
<comment type="subcellular location">
    <subcellularLocation>
        <location evidence="1">Membrane</location>
        <topology evidence="1">Multi-pass membrane protein</topology>
    </subcellularLocation>
</comment>
<dbReference type="InterPro" id="IPR013099">
    <property type="entry name" value="K_chnl_dom"/>
</dbReference>
<dbReference type="InterPro" id="IPR028325">
    <property type="entry name" value="VG_K_chnl"/>
</dbReference>
<organism evidence="11 12">
    <name type="scientific">Dermatophilus congolensis</name>
    <dbReference type="NCBI Taxonomy" id="1863"/>
    <lineage>
        <taxon>Bacteria</taxon>
        <taxon>Bacillati</taxon>
        <taxon>Actinomycetota</taxon>
        <taxon>Actinomycetes</taxon>
        <taxon>Micrococcales</taxon>
        <taxon>Dermatophilaceae</taxon>
        <taxon>Dermatophilus</taxon>
    </lineage>
</organism>
<accession>A0AA46BN68</accession>
<dbReference type="GO" id="GO:0005249">
    <property type="term" value="F:voltage-gated potassium channel activity"/>
    <property type="evidence" value="ECO:0007669"/>
    <property type="project" value="InterPro"/>
</dbReference>
<dbReference type="PANTHER" id="PTHR11537">
    <property type="entry name" value="VOLTAGE-GATED POTASSIUM CHANNEL"/>
    <property type="match status" value="1"/>
</dbReference>
<evidence type="ECO:0000256" key="4">
    <source>
        <dbReference type="ARBA" id="ARBA00022989"/>
    </source>
</evidence>
<evidence type="ECO:0000256" key="5">
    <source>
        <dbReference type="ARBA" id="ARBA00023065"/>
    </source>
</evidence>
<dbReference type="EMBL" id="UFYA01000001">
    <property type="protein sequence ID" value="STD09065.1"/>
    <property type="molecule type" value="Genomic_DNA"/>
</dbReference>
<comment type="caution">
    <text evidence="11">The sequence shown here is derived from an EMBL/GenBank/DDBJ whole genome shotgun (WGS) entry which is preliminary data.</text>
</comment>
<dbReference type="Gene3D" id="1.10.287.70">
    <property type="match status" value="1"/>
</dbReference>
<keyword evidence="3 9" id="KW-0812">Transmembrane</keyword>
<dbReference type="PANTHER" id="PTHR11537:SF254">
    <property type="entry name" value="POTASSIUM VOLTAGE-GATED CHANNEL PROTEIN SHAB"/>
    <property type="match status" value="1"/>
</dbReference>
<dbReference type="GO" id="GO:0008076">
    <property type="term" value="C:voltage-gated potassium channel complex"/>
    <property type="evidence" value="ECO:0007669"/>
    <property type="project" value="InterPro"/>
</dbReference>
<keyword evidence="4 9" id="KW-1133">Transmembrane helix</keyword>
<feature type="domain" description="Potassium channel" evidence="10">
    <location>
        <begin position="107"/>
        <end position="187"/>
    </location>
</feature>
<keyword evidence="2" id="KW-0813">Transport</keyword>
<dbReference type="Gene3D" id="1.20.5.110">
    <property type="match status" value="1"/>
</dbReference>
<evidence type="ECO:0000256" key="2">
    <source>
        <dbReference type="ARBA" id="ARBA00022448"/>
    </source>
</evidence>
<evidence type="ECO:0000259" key="10">
    <source>
        <dbReference type="Pfam" id="PF07885"/>
    </source>
</evidence>
<sequence length="251" mass="26973">MTGVALLFLVAFAWPILDPGISRQWHEISAVVMDVTWGLFALDYGVRLCLSRQRYRFLLHSPIELLVVLLPMLRPLRLLRLLTVLVVVHRTSAAMLRGRVVVYIVGGALFLAFVGALAMLDAERGAPGAHIDTYGDAVWWALATMTTVGYGDAYPVTMHGRLIAAGMMIGGIALLGSVTASLASWLTDRLAVPDEGAVSAESVAVAELTARVTELTAQLERLTEMIEQQKDAGPAAGEVCSSVLSQSRTDA</sequence>
<evidence type="ECO:0000256" key="7">
    <source>
        <dbReference type="ARBA" id="ARBA00023303"/>
    </source>
</evidence>
<feature type="coiled-coil region" evidence="8">
    <location>
        <begin position="205"/>
        <end position="232"/>
    </location>
</feature>
<feature type="transmembrane region" description="Helical" evidence="9">
    <location>
        <begin position="162"/>
        <end position="186"/>
    </location>
</feature>
<dbReference type="SUPFAM" id="SSF81324">
    <property type="entry name" value="Voltage-gated potassium channels"/>
    <property type="match status" value="1"/>
</dbReference>
<evidence type="ECO:0000256" key="1">
    <source>
        <dbReference type="ARBA" id="ARBA00004141"/>
    </source>
</evidence>
<proteinExistence type="predicted"/>
<evidence type="ECO:0000256" key="9">
    <source>
        <dbReference type="SAM" id="Phobius"/>
    </source>
</evidence>
<keyword evidence="6 9" id="KW-0472">Membrane</keyword>
<feature type="transmembrane region" description="Helical" evidence="9">
    <location>
        <begin position="100"/>
        <end position="120"/>
    </location>
</feature>
<keyword evidence="7 11" id="KW-0407">Ion channel</keyword>
<dbReference type="PRINTS" id="PR00169">
    <property type="entry name" value="KCHANNEL"/>
</dbReference>